<dbReference type="Pfam" id="PF05157">
    <property type="entry name" value="MshEN"/>
    <property type="match status" value="1"/>
</dbReference>
<dbReference type="InterPro" id="IPR001482">
    <property type="entry name" value="T2SS/T4SS_dom"/>
</dbReference>
<keyword evidence="5" id="KW-1185">Reference proteome</keyword>
<evidence type="ECO:0000313" key="5">
    <source>
        <dbReference type="Proteomes" id="UP001050975"/>
    </source>
</evidence>
<organism evidence="4 5">
    <name type="scientific">Microseira wollei NIES-4236</name>
    <dbReference type="NCBI Taxonomy" id="2530354"/>
    <lineage>
        <taxon>Bacteria</taxon>
        <taxon>Bacillati</taxon>
        <taxon>Cyanobacteriota</taxon>
        <taxon>Cyanophyceae</taxon>
        <taxon>Oscillatoriophycideae</taxon>
        <taxon>Aerosakkonematales</taxon>
        <taxon>Aerosakkonemataceae</taxon>
        <taxon>Microseira</taxon>
    </lineage>
</organism>
<feature type="compositionally biased region" description="Polar residues" evidence="1">
    <location>
        <begin position="120"/>
        <end position="145"/>
    </location>
</feature>
<evidence type="ECO:0000259" key="2">
    <source>
        <dbReference type="Pfam" id="PF00437"/>
    </source>
</evidence>
<evidence type="ECO:0000259" key="3">
    <source>
        <dbReference type="Pfam" id="PF05157"/>
    </source>
</evidence>
<accession>A0AAV3X448</accession>
<proteinExistence type="predicted"/>
<feature type="domain" description="Bacterial type II secretion system protein E" evidence="2">
    <location>
        <begin position="240"/>
        <end position="374"/>
    </location>
</feature>
<evidence type="ECO:0008006" key="6">
    <source>
        <dbReference type="Google" id="ProtNLM"/>
    </source>
</evidence>
<protein>
    <recommendedName>
        <fullName evidence="6">Type II secretion system protein GspE N-terminal domain-containing protein</fullName>
    </recommendedName>
</protein>
<comment type="caution">
    <text evidence="4">The sequence shown here is derived from an EMBL/GenBank/DDBJ whole genome shotgun (WGS) entry which is preliminary data.</text>
</comment>
<dbReference type="Gene3D" id="3.30.450.90">
    <property type="match status" value="1"/>
</dbReference>
<evidence type="ECO:0000256" key="1">
    <source>
        <dbReference type="SAM" id="MobiDB-lite"/>
    </source>
</evidence>
<dbReference type="Pfam" id="PF00437">
    <property type="entry name" value="T2SSE"/>
    <property type="match status" value="1"/>
</dbReference>
<dbReference type="Proteomes" id="UP001050975">
    <property type="component" value="Unassembled WGS sequence"/>
</dbReference>
<dbReference type="RefSeq" id="WP_226579294.1">
    <property type="nucleotide sequence ID" value="NZ_BLAY01000030.1"/>
</dbReference>
<gene>
    <name evidence="4" type="ORF">MiSe_23310</name>
</gene>
<reference evidence="4" key="1">
    <citation type="submission" date="2019-10" db="EMBL/GenBank/DDBJ databases">
        <title>Draft genome sequece of Microseira wollei NIES-4236.</title>
        <authorList>
            <person name="Yamaguchi H."/>
            <person name="Suzuki S."/>
            <person name="Kawachi M."/>
        </authorList>
    </citation>
    <scope>NUCLEOTIDE SEQUENCE</scope>
    <source>
        <strain evidence="4">NIES-4236</strain>
    </source>
</reference>
<sequence length="428" mass="47707">MVKNFIMALSPTNPVKPEGANERHASSFPQGKSMVQADSEQMFQLIDSILPFEACLYHQVLPLSLKGTQLNLGMVNQEDSAALDYVRRILAYMNCSLMPQPITAEKHQAALTAYLNHTGQHKQFNPQTPARGTVESSQKQEQPSGRNDRPTLIVYSPDELEESELPPEHLPPKMTTPPAIESLPVAPPPQVPPQVKEKPFLATPPHPVPVPSVASTPPVLEIQPQHLSSPVEVLATLPPQQLLHELLGRILMGGIGRLYFERHPDRGRILWSQNGVLQSVLQGLDPGVFQGVINELKRLTHMSLITVDKPKQVEIERLYQKNRLLLRLRVMPATHGEEATLQVLRGAALKFYQQQQIEHISRDALNIAQQLQRKVYEIRDRTSRNPSFTGGQLEALPALSQLVKNIEQQLEAMKQITTSGPLDDSTTS</sequence>
<dbReference type="EMBL" id="BLAY01000030">
    <property type="protein sequence ID" value="GET37577.1"/>
    <property type="molecule type" value="Genomic_DNA"/>
</dbReference>
<dbReference type="AlphaFoldDB" id="A0AAV3X448"/>
<feature type="domain" description="Type II secretion system protein GspE N-terminal" evidence="3">
    <location>
        <begin position="45"/>
        <end position="119"/>
    </location>
</feature>
<dbReference type="InterPro" id="IPR007831">
    <property type="entry name" value="T2SS_GspE_N"/>
</dbReference>
<feature type="region of interest" description="Disordered" evidence="1">
    <location>
        <begin position="120"/>
        <end position="199"/>
    </location>
</feature>
<name>A0AAV3X448_9CYAN</name>
<evidence type="ECO:0000313" key="4">
    <source>
        <dbReference type="EMBL" id="GET37577.1"/>
    </source>
</evidence>